<dbReference type="EMBL" id="QDKM01000012">
    <property type="protein sequence ID" value="PVH27470.1"/>
    <property type="molecule type" value="Genomic_DNA"/>
</dbReference>
<comment type="caution">
    <text evidence="2">The sequence shown here is derived from an EMBL/GenBank/DDBJ whole genome shotgun (WGS) entry which is preliminary data.</text>
</comment>
<evidence type="ECO:0000259" key="1">
    <source>
        <dbReference type="Pfam" id="PF06527"/>
    </source>
</evidence>
<dbReference type="AlphaFoldDB" id="A0A2T8HPX6"/>
<evidence type="ECO:0000313" key="3">
    <source>
        <dbReference type="Proteomes" id="UP000245911"/>
    </source>
</evidence>
<feature type="domain" description="TniQ" evidence="1">
    <location>
        <begin position="13"/>
        <end position="113"/>
    </location>
</feature>
<sequence length="118" mass="13135">MGAVMTLSPKFPLDPEETLLSYTDRLSLMHTGRGMDRLLADRGILKEHFIAGRPEAVATLAKATGFTVGDVQRVAIRVFQRGFIFRGEDFSRMSLSARASRYCPVCFEDDGPKKGHDQ</sequence>
<evidence type="ECO:0000313" key="2">
    <source>
        <dbReference type="EMBL" id="PVH27470.1"/>
    </source>
</evidence>
<gene>
    <name evidence="2" type="ORF">DDE20_17010</name>
</gene>
<dbReference type="Proteomes" id="UP000245911">
    <property type="component" value="Unassembled WGS sequence"/>
</dbReference>
<reference evidence="2 3" key="1">
    <citation type="submission" date="2018-04" db="EMBL/GenBank/DDBJ databases">
        <title>Pararhodobacter oceanense sp. nov., isolated from marine intertidal sediment.</title>
        <authorList>
            <person name="Wang X.-L."/>
            <person name="Du Z.-J."/>
        </authorList>
    </citation>
    <scope>NUCLEOTIDE SEQUENCE [LARGE SCALE GENOMIC DNA]</scope>
    <source>
        <strain evidence="2 3">AM505</strain>
    </source>
</reference>
<dbReference type="Pfam" id="PF06527">
    <property type="entry name" value="TniQ"/>
    <property type="match status" value="1"/>
</dbReference>
<name>A0A2T8HPX6_9RHOB</name>
<organism evidence="2 3">
    <name type="scientific">Pararhodobacter oceanensis</name>
    <dbReference type="NCBI Taxonomy" id="2172121"/>
    <lineage>
        <taxon>Bacteria</taxon>
        <taxon>Pseudomonadati</taxon>
        <taxon>Pseudomonadota</taxon>
        <taxon>Alphaproteobacteria</taxon>
        <taxon>Rhodobacterales</taxon>
        <taxon>Paracoccaceae</taxon>
        <taxon>Pararhodobacter</taxon>
    </lineage>
</organism>
<dbReference type="InterPro" id="IPR009492">
    <property type="entry name" value="TniQ"/>
</dbReference>
<keyword evidence="3" id="KW-1185">Reference proteome</keyword>
<dbReference type="OrthoDB" id="7595282at2"/>
<proteinExistence type="predicted"/>
<protein>
    <recommendedName>
        <fullName evidence="1">TniQ domain-containing protein</fullName>
    </recommendedName>
</protein>
<accession>A0A2T8HPX6</accession>